<dbReference type="InterPro" id="IPR018062">
    <property type="entry name" value="HTH_AraC-typ_CS"/>
</dbReference>
<dbReference type="InterPro" id="IPR009057">
    <property type="entry name" value="Homeodomain-like_sf"/>
</dbReference>
<dbReference type="Pfam" id="PF25601">
    <property type="entry name" value="AAA_lid_14"/>
    <property type="match status" value="1"/>
</dbReference>
<evidence type="ECO:0000313" key="10">
    <source>
        <dbReference type="Proteomes" id="UP000249614"/>
    </source>
</evidence>
<dbReference type="GO" id="GO:0003700">
    <property type="term" value="F:DNA-binding transcription factor activity"/>
    <property type="evidence" value="ECO:0007669"/>
    <property type="project" value="InterPro"/>
</dbReference>
<dbReference type="InterPro" id="IPR020449">
    <property type="entry name" value="Tscrpt_reg_AraC-type_HTH"/>
</dbReference>
<dbReference type="Pfam" id="PF14532">
    <property type="entry name" value="Sigma54_activ_2"/>
    <property type="match status" value="1"/>
</dbReference>
<evidence type="ECO:0000259" key="8">
    <source>
        <dbReference type="PROSITE" id="PS50045"/>
    </source>
</evidence>
<evidence type="ECO:0000256" key="3">
    <source>
        <dbReference type="ARBA" id="ARBA00023015"/>
    </source>
</evidence>
<gene>
    <name evidence="9" type="ORF">A7X83_04180</name>
</gene>
<evidence type="ECO:0000256" key="5">
    <source>
        <dbReference type="ARBA" id="ARBA00023163"/>
    </source>
</evidence>
<evidence type="ECO:0000313" key="9">
    <source>
        <dbReference type="EMBL" id="PZS95135.1"/>
    </source>
</evidence>
<keyword evidence="2" id="KW-0067">ATP-binding</keyword>
<evidence type="ECO:0000256" key="6">
    <source>
        <dbReference type="SAM" id="MobiDB-lite"/>
    </source>
</evidence>
<dbReference type="InterPro" id="IPR002078">
    <property type="entry name" value="Sigma_54_int"/>
</dbReference>
<protein>
    <submittedName>
        <fullName evidence="9">Fis family transcriptional regulator</fullName>
    </submittedName>
</protein>
<evidence type="ECO:0000256" key="1">
    <source>
        <dbReference type="ARBA" id="ARBA00022741"/>
    </source>
</evidence>
<dbReference type="RefSeq" id="WP_111111712.1">
    <property type="nucleotide sequence ID" value="NZ_LXXM01000079.1"/>
</dbReference>
<accession>A0A2W6JH71</accession>
<dbReference type="PRINTS" id="PR00032">
    <property type="entry name" value="HTHARAC"/>
</dbReference>
<dbReference type="GO" id="GO:0005524">
    <property type="term" value="F:ATP binding"/>
    <property type="evidence" value="ECO:0007669"/>
    <property type="project" value="UniProtKB-KW"/>
</dbReference>
<dbReference type="PANTHER" id="PTHR32071">
    <property type="entry name" value="TRANSCRIPTIONAL REGULATORY PROTEIN"/>
    <property type="match status" value="1"/>
</dbReference>
<evidence type="ECO:0000256" key="4">
    <source>
        <dbReference type="ARBA" id="ARBA00023125"/>
    </source>
</evidence>
<dbReference type="GO" id="GO:0043565">
    <property type="term" value="F:sequence-specific DNA binding"/>
    <property type="evidence" value="ECO:0007669"/>
    <property type="project" value="InterPro"/>
</dbReference>
<evidence type="ECO:0000256" key="2">
    <source>
        <dbReference type="ARBA" id="ARBA00022840"/>
    </source>
</evidence>
<dbReference type="Gene3D" id="3.40.50.300">
    <property type="entry name" value="P-loop containing nucleotide triphosphate hydrolases"/>
    <property type="match status" value="1"/>
</dbReference>
<comment type="caution">
    <text evidence="9">The sequence shown here is derived from an EMBL/GenBank/DDBJ whole genome shotgun (WGS) entry which is preliminary data.</text>
</comment>
<keyword evidence="3" id="KW-0805">Transcription regulation</keyword>
<keyword evidence="1" id="KW-0547">Nucleotide-binding</keyword>
<dbReference type="Gene3D" id="1.10.8.60">
    <property type="match status" value="1"/>
</dbReference>
<organism evidence="9 10">
    <name type="scientific">Stenotrophomonas maltophilia</name>
    <name type="common">Pseudomonas maltophilia</name>
    <name type="synonym">Xanthomonas maltophilia</name>
    <dbReference type="NCBI Taxonomy" id="40324"/>
    <lineage>
        <taxon>Bacteria</taxon>
        <taxon>Pseudomonadati</taxon>
        <taxon>Pseudomonadota</taxon>
        <taxon>Gammaproteobacteria</taxon>
        <taxon>Lysobacterales</taxon>
        <taxon>Lysobacteraceae</taxon>
        <taxon>Stenotrophomonas</taxon>
        <taxon>Stenotrophomonas maltophilia group</taxon>
    </lineage>
</organism>
<feature type="compositionally biased region" description="Low complexity" evidence="6">
    <location>
        <begin position="364"/>
        <end position="387"/>
    </location>
</feature>
<dbReference type="Proteomes" id="UP000249614">
    <property type="component" value="Unassembled WGS sequence"/>
</dbReference>
<feature type="domain" description="HTH araC/xylS-type" evidence="7">
    <location>
        <begin position="403"/>
        <end position="502"/>
    </location>
</feature>
<feature type="region of interest" description="Disordered" evidence="6">
    <location>
        <begin position="42"/>
        <end position="66"/>
    </location>
</feature>
<dbReference type="InterPro" id="IPR018060">
    <property type="entry name" value="HTH_AraC"/>
</dbReference>
<evidence type="ECO:0000259" key="7">
    <source>
        <dbReference type="PROSITE" id="PS01124"/>
    </source>
</evidence>
<feature type="domain" description="Sigma-54 factor interaction" evidence="8">
    <location>
        <begin position="128"/>
        <end position="331"/>
    </location>
</feature>
<proteinExistence type="predicted"/>
<feature type="region of interest" description="Disordered" evidence="6">
    <location>
        <begin position="349"/>
        <end position="396"/>
    </location>
</feature>
<feature type="compositionally biased region" description="Gly residues" evidence="6">
    <location>
        <begin position="351"/>
        <end position="363"/>
    </location>
</feature>
<dbReference type="PROSITE" id="PS50045">
    <property type="entry name" value="SIGMA54_INTERACT_4"/>
    <property type="match status" value="1"/>
</dbReference>
<reference evidence="9 10" key="1">
    <citation type="submission" date="2016-05" db="EMBL/GenBank/DDBJ databases">
        <authorList>
            <person name="Lavstsen T."/>
            <person name="Jespersen J.S."/>
        </authorList>
    </citation>
    <scope>NUCLEOTIDE SEQUENCE [LARGE SCALE GENOMIC DNA]</scope>
    <source>
        <strain evidence="9 10">SM-5815</strain>
    </source>
</reference>
<dbReference type="Gene3D" id="1.10.10.60">
    <property type="entry name" value="Homeodomain-like"/>
    <property type="match status" value="2"/>
</dbReference>
<dbReference type="EMBL" id="LXXM01000079">
    <property type="protein sequence ID" value="PZS95135.1"/>
    <property type="molecule type" value="Genomic_DNA"/>
</dbReference>
<keyword evidence="5" id="KW-0804">Transcription</keyword>
<dbReference type="InterPro" id="IPR058031">
    <property type="entry name" value="AAA_lid_NorR"/>
</dbReference>
<dbReference type="PROSITE" id="PS01124">
    <property type="entry name" value="HTH_ARAC_FAMILY_2"/>
    <property type="match status" value="1"/>
</dbReference>
<dbReference type="SUPFAM" id="SSF46689">
    <property type="entry name" value="Homeodomain-like"/>
    <property type="match status" value="2"/>
</dbReference>
<dbReference type="Pfam" id="PF12833">
    <property type="entry name" value="HTH_18"/>
    <property type="match status" value="1"/>
</dbReference>
<dbReference type="AlphaFoldDB" id="A0A2W6JH71"/>
<dbReference type="InterPro" id="IPR027417">
    <property type="entry name" value="P-loop_NTPase"/>
</dbReference>
<dbReference type="SMART" id="SM00342">
    <property type="entry name" value="HTH_ARAC"/>
    <property type="match status" value="1"/>
</dbReference>
<dbReference type="SUPFAM" id="SSF52540">
    <property type="entry name" value="P-loop containing nucleoside triphosphate hydrolases"/>
    <property type="match status" value="1"/>
</dbReference>
<name>A0A2W6JH71_STEMA</name>
<dbReference type="PROSITE" id="PS00041">
    <property type="entry name" value="HTH_ARAC_FAMILY_1"/>
    <property type="match status" value="1"/>
</dbReference>
<sequence>MHRQVSEMLQRAYQPYRSLPDLLGAFVKEFSQHHALRGGRVHLRGPGANASEAGHDAGGTRTRGSSQRLPIRYGGEVLGELQLEGDAGDLDSSALALGEVFAHRCAHLIKRYEAQAWAEQALSRSLLLVGACDALKRMEEFVERAAASRLPVLLRGEFGTEKMELAAALHSCGPRRRGPFVEVNCAHPQEEPAHWFDRARGGTVYFHEVDELPVPLQAQLSHCIRGLQSATADAGSARAIRVIASTSADLEQRVRERQFSRALLAGLEFLTVDIPPLRERSEDIDALVARSLQLHGFNPQVISEDVLEALRGHDWPGNLLEMERVVVRLAVMTGGRNIHREDVLRHAPGLKLGGDPAGTGSAGTGLTLPRADDPLASAPVSVPEPAATDPAAASREGLHEGLKRALAYLKDHAAEPVTLGDLARQAHVSQSHLGFLFRSELGTTFKLLLQQLRIEHAKQLLRGGQRLRITDVALQVGFGDLSHFEKSFRRVVGVSPRSYRRTPEQ</sequence>
<keyword evidence="4" id="KW-0238">DNA-binding</keyword>